<protein>
    <submittedName>
        <fullName evidence="7">Transporter</fullName>
    </submittedName>
</protein>
<organism evidence="7 8">
    <name type="scientific">Fasciolopsis buskii</name>
    <dbReference type="NCBI Taxonomy" id="27845"/>
    <lineage>
        <taxon>Eukaryota</taxon>
        <taxon>Metazoa</taxon>
        <taxon>Spiralia</taxon>
        <taxon>Lophotrochozoa</taxon>
        <taxon>Platyhelminthes</taxon>
        <taxon>Trematoda</taxon>
        <taxon>Digenea</taxon>
        <taxon>Plagiorchiida</taxon>
        <taxon>Echinostomata</taxon>
        <taxon>Echinostomatoidea</taxon>
        <taxon>Fasciolidae</taxon>
        <taxon>Fasciolopsis</taxon>
    </lineage>
</organism>
<dbReference type="GO" id="GO:0005886">
    <property type="term" value="C:plasma membrane"/>
    <property type="evidence" value="ECO:0007669"/>
    <property type="project" value="TreeGrafter"/>
</dbReference>
<dbReference type="GO" id="GO:0098793">
    <property type="term" value="C:presynapse"/>
    <property type="evidence" value="ECO:0007669"/>
    <property type="project" value="GOC"/>
</dbReference>
<feature type="transmembrane region" description="Helical" evidence="6">
    <location>
        <begin position="24"/>
        <end position="50"/>
    </location>
</feature>
<keyword evidence="4 6" id="KW-1133">Transmembrane helix</keyword>
<comment type="caution">
    <text evidence="7">The sequence shown here is derived from an EMBL/GenBank/DDBJ whole genome shotgun (WGS) entry which is preliminary data.</text>
</comment>
<dbReference type="PANTHER" id="PTHR11616">
    <property type="entry name" value="SODIUM/CHLORIDE DEPENDENT TRANSPORTER"/>
    <property type="match status" value="1"/>
</dbReference>
<dbReference type="Proteomes" id="UP000728185">
    <property type="component" value="Unassembled WGS sequence"/>
</dbReference>
<keyword evidence="3 6" id="KW-0812">Transmembrane</keyword>
<comment type="subcellular location">
    <subcellularLocation>
        <location evidence="1">Membrane</location>
        <topology evidence="1">Multi-pass membrane protein</topology>
    </subcellularLocation>
</comment>
<keyword evidence="5 6" id="KW-0472">Membrane</keyword>
<dbReference type="SUPFAM" id="SSF161070">
    <property type="entry name" value="SNF-like"/>
    <property type="match status" value="1"/>
</dbReference>
<feature type="transmembrane region" description="Helical" evidence="6">
    <location>
        <begin position="70"/>
        <end position="92"/>
    </location>
</feature>
<evidence type="ECO:0000256" key="2">
    <source>
        <dbReference type="ARBA" id="ARBA00022448"/>
    </source>
</evidence>
<dbReference type="AlphaFoldDB" id="A0A8E0RIT2"/>
<dbReference type="InterPro" id="IPR000175">
    <property type="entry name" value="Na/ntran_symport"/>
</dbReference>
<dbReference type="EMBL" id="LUCM01011622">
    <property type="protein sequence ID" value="KAA0183699.1"/>
    <property type="molecule type" value="Genomic_DNA"/>
</dbReference>
<dbReference type="OrthoDB" id="6581954at2759"/>
<evidence type="ECO:0000256" key="3">
    <source>
        <dbReference type="ARBA" id="ARBA00022692"/>
    </source>
</evidence>
<reference evidence="7" key="1">
    <citation type="submission" date="2019-05" db="EMBL/GenBank/DDBJ databases">
        <title>Annotation for the trematode Fasciolopsis buski.</title>
        <authorList>
            <person name="Choi Y.-J."/>
        </authorList>
    </citation>
    <scope>NUCLEOTIDE SEQUENCE</scope>
    <source>
        <strain evidence="7">HT</strain>
        <tissue evidence="7">Whole worm</tissue>
    </source>
</reference>
<proteinExistence type="predicted"/>
<dbReference type="InterPro" id="IPR037272">
    <property type="entry name" value="SNS_sf"/>
</dbReference>
<dbReference type="GO" id="GO:0005335">
    <property type="term" value="F:serotonin:sodium:chloride symporter activity"/>
    <property type="evidence" value="ECO:0007669"/>
    <property type="project" value="TreeGrafter"/>
</dbReference>
<dbReference type="GO" id="GO:0051378">
    <property type="term" value="F:serotonin binding"/>
    <property type="evidence" value="ECO:0007669"/>
    <property type="project" value="TreeGrafter"/>
</dbReference>
<evidence type="ECO:0000256" key="4">
    <source>
        <dbReference type="ARBA" id="ARBA00022989"/>
    </source>
</evidence>
<dbReference type="GO" id="GO:0043005">
    <property type="term" value="C:neuron projection"/>
    <property type="evidence" value="ECO:0007669"/>
    <property type="project" value="TreeGrafter"/>
</dbReference>
<feature type="non-terminal residue" evidence="7">
    <location>
        <position position="1"/>
    </location>
</feature>
<name>A0A8E0RIT2_9TREM</name>
<keyword evidence="8" id="KW-1185">Reference proteome</keyword>
<keyword evidence="2" id="KW-0813">Transport</keyword>
<evidence type="ECO:0000256" key="1">
    <source>
        <dbReference type="ARBA" id="ARBA00004141"/>
    </source>
</evidence>
<evidence type="ECO:0000256" key="5">
    <source>
        <dbReference type="ARBA" id="ARBA00023136"/>
    </source>
</evidence>
<dbReference type="PANTHER" id="PTHR11616:SF279">
    <property type="entry name" value="SODIUM-DEPENDENT SEROTONIN TRANSPORTER"/>
    <property type="match status" value="1"/>
</dbReference>
<sequence length="110" mass="12172">FGGLEAIITGILDRIPGLRRRRELFVLFIIIYCFVGALATTTCGIFIANLVSYEFPPVTVLGATYVPPTWVIITAWLIVFSSVVFIPIMMIVQFLTAKGSCTDVSLSYNF</sequence>
<gene>
    <name evidence="7" type="ORF">FBUS_07559</name>
</gene>
<evidence type="ECO:0000313" key="8">
    <source>
        <dbReference type="Proteomes" id="UP000728185"/>
    </source>
</evidence>
<evidence type="ECO:0000313" key="7">
    <source>
        <dbReference type="EMBL" id="KAA0183699.1"/>
    </source>
</evidence>
<evidence type="ECO:0000256" key="6">
    <source>
        <dbReference type="SAM" id="Phobius"/>
    </source>
</evidence>
<dbReference type="GO" id="GO:0006865">
    <property type="term" value="P:amino acid transport"/>
    <property type="evidence" value="ECO:0007669"/>
    <property type="project" value="TreeGrafter"/>
</dbReference>
<accession>A0A8E0RIT2</accession>